<dbReference type="Pfam" id="PF03473">
    <property type="entry name" value="MOSC"/>
    <property type="match status" value="1"/>
</dbReference>
<organism evidence="2 3">
    <name type="scientific">Meiothermus hypogaeus NBRC 106114</name>
    <dbReference type="NCBI Taxonomy" id="1227553"/>
    <lineage>
        <taxon>Bacteria</taxon>
        <taxon>Thermotogati</taxon>
        <taxon>Deinococcota</taxon>
        <taxon>Deinococci</taxon>
        <taxon>Thermales</taxon>
        <taxon>Thermaceae</taxon>
        <taxon>Meiothermus</taxon>
    </lineage>
</organism>
<comment type="caution">
    <text evidence="2">The sequence shown here is derived from an EMBL/GenBank/DDBJ whole genome shotgun (WGS) entry which is preliminary data.</text>
</comment>
<accession>A0A511R093</accession>
<dbReference type="PANTHER" id="PTHR36930">
    <property type="entry name" value="METAL-SULFUR CLUSTER BIOSYNTHESIS PROTEINS YUAD-RELATED"/>
    <property type="match status" value="1"/>
</dbReference>
<protein>
    <submittedName>
        <fullName evidence="2">Molybdenum cofactor biosysynthesis protein</fullName>
    </submittedName>
</protein>
<dbReference type="Proteomes" id="UP000321197">
    <property type="component" value="Unassembled WGS sequence"/>
</dbReference>
<evidence type="ECO:0000259" key="1">
    <source>
        <dbReference type="PROSITE" id="PS51340"/>
    </source>
</evidence>
<dbReference type="PROSITE" id="PS51340">
    <property type="entry name" value="MOSC"/>
    <property type="match status" value="1"/>
</dbReference>
<feature type="domain" description="MOSC" evidence="1">
    <location>
        <begin position="18"/>
        <end position="142"/>
    </location>
</feature>
<dbReference type="PANTHER" id="PTHR36930:SF1">
    <property type="entry name" value="MOSC DOMAIN-CONTAINING PROTEIN"/>
    <property type="match status" value="1"/>
</dbReference>
<gene>
    <name evidence="2" type="ORF">MHY01S_12070</name>
</gene>
<dbReference type="GO" id="GO:0030151">
    <property type="term" value="F:molybdenum ion binding"/>
    <property type="evidence" value="ECO:0007669"/>
    <property type="project" value="InterPro"/>
</dbReference>
<reference evidence="2 3" key="1">
    <citation type="submission" date="2019-07" db="EMBL/GenBank/DDBJ databases">
        <title>Whole genome shotgun sequence of Meiothermus hypogaeus NBRC 106114.</title>
        <authorList>
            <person name="Hosoyama A."/>
            <person name="Uohara A."/>
            <person name="Ohji S."/>
            <person name="Ichikawa N."/>
        </authorList>
    </citation>
    <scope>NUCLEOTIDE SEQUENCE [LARGE SCALE GENOMIC DNA]</scope>
    <source>
        <strain evidence="2 3">NBRC 106114</strain>
    </source>
</reference>
<dbReference type="OrthoDB" id="9784492at2"/>
<dbReference type="InterPro" id="IPR005302">
    <property type="entry name" value="MoCF_Sase_C"/>
</dbReference>
<dbReference type="GO" id="GO:0030170">
    <property type="term" value="F:pyridoxal phosphate binding"/>
    <property type="evidence" value="ECO:0007669"/>
    <property type="project" value="InterPro"/>
</dbReference>
<dbReference type="SUPFAM" id="SSF50800">
    <property type="entry name" value="PK beta-barrel domain-like"/>
    <property type="match status" value="1"/>
</dbReference>
<dbReference type="EMBL" id="BJXL01000029">
    <property type="protein sequence ID" value="GEM83041.1"/>
    <property type="molecule type" value="Genomic_DNA"/>
</dbReference>
<dbReference type="InterPro" id="IPR052716">
    <property type="entry name" value="MOSC_domain"/>
</dbReference>
<dbReference type="Gene3D" id="2.40.33.20">
    <property type="entry name" value="PK beta-barrel domain-like"/>
    <property type="match status" value="1"/>
</dbReference>
<name>A0A511R093_9DEIN</name>
<sequence>MNRVLSLHAGQGTTLPKPPIPQAVLVAGKGVEGDRHFGKHPDRAVLIAGRATYDLAARAGILLPSGALGENILVDFDPHRLGPGAHLQIGTALLELTTVCTVCSSLSVFDLRLPKVLLGQRGLYARVLEGGVVQVGNVVQVLSRQPA</sequence>
<evidence type="ECO:0000313" key="2">
    <source>
        <dbReference type="EMBL" id="GEM83041.1"/>
    </source>
</evidence>
<dbReference type="GO" id="GO:0003824">
    <property type="term" value="F:catalytic activity"/>
    <property type="evidence" value="ECO:0007669"/>
    <property type="project" value="InterPro"/>
</dbReference>
<dbReference type="InterPro" id="IPR011037">
    <property type="entry name" value="Pyrv_Knase-like_insert_dom_sf"/>
</dbReference>
<proteinExistence type="predicted"/>
<dbReference type="AlphaFoldDB" id="A0A511R093"/>
<evidence type="ECO:0000313" key="3">
    <source>
        <dbReference type="Proteomes" id="UP000321197"/>
    </source>
</evidence>
<dbReference type="RefSeq" id="WP_119340590.1">
    <property type="nucleotide sequence ID" value="NZ_BJXL01000029.1"/>
</dbReference>